<dbReference type="Pfam" id="PF04717">
    <property type="entry name" value="Phage_base_V"/>
    <property type="match status" value="1"/>
</dbReference>
<dbReference type="Pfam" id="PF22178">
    <property type="entry name" value="Gp5_trimer_C"/>
    <property type="match status" value="1"/>
</dbReference>
<evidence type="ECO:0000256" key="1">
    <source>
        <dbReference type="ARBA" id="ARBA00004613"/>
    </source>
</evidence>
<gene>
    <name evidence="7" type="ORF">CUV01_15850</name>
</gene>
<dbReference type="InterPro" id="IPR054030">
    <property type="entry name" value="Gp5_Vgr_C"/>
</dbReference>
<keyword evidence="3" id="KW-0964">Secreted</keyword>
<dbReference type="NCBIfam" id="TIGR01646">
    <property type="entry name" value="vgr_GE"/>
    <property type="match status" value="1"/>
</dbReference>
<dbReference type="KEGG" id="paro:CUV01_15850"/>
<dbReference type="SUPFAM" id="SSF69255">
    <property type="entry name" value="gp5 N-terminal domain-like"/>
    <property type="match status" value="1"/>
</dbReference>
<feature type="domain" description="Gp5/Type VI secretion system Vgr protein OB-fold" evidence="5">
    <location>
        <begin position="385"/>
        <end position="450"/>
    </location>
</feature>
<evidence type="ECO:0000256" key="2">
    <source>
        <dbReference type="ARBA" id="ARBA00005558"/>
    </source>
</evidence>
<dbReference type="PANTHER" id="PTHR32305">
    <property type="match status" value="1"/>
</dbReference>
<name>A0A2K9EMJ4_9RHOB</name>
<dbReference type="AlphaFoldDB" id="A0A2K9EMJ4"/>
<comment type="similarity">
    <text evidence="2">Belongs to the VgrG protein family.</text>
</comment>
<dbReference type="OrthoDB" id="9762420at2"/>
<dbReference type="EMBL" id="CP025408">
    <property type="protein sequence ID" value="AUH34657.1"/>
    <property type="molecule type" value="Genomic_DNA"/>
</dbReference>
<feature type="domain" description="Gp5/Type VI secretion system Vgr C-terminal trimerisation" evidence="6">
    <location>
        <begin position="467"/>
        <end position="552"/>
    </location>
</feature>
<dbReference type="InterPro" id="IPR006533">
    <property type="entry name" value="T6SS_Vgr_RhsGE"/>
</dbReference>
<dbReference type="SUPFAM" id="SSF69279">
    <property type="entry name" value="Phage tail proteins"/>
    <property type="match status" value="2"/>
</dbReference>
<feature type="region of interest" description="Disordered" evidence="4">
    <location>
        <begin position="455"/>
        <end position="476"/>
    </location>
</feature>
<dbReference type="NCBIfam" id="TIGR03361">
    <property type="entry name" value="VI_Rhs_Vgr"/>
    <property type="match status" value="1"/>
</dbReference>
<dbReference type="Gene3D" id="3.55.50.10">
    <property type="entry name" value="Baseplate protein-like domains"/>
    <property type="match status" value="1"/>
</dbReference>
<evidence type="ECO:0000259" key="6">
    <source>
        <dbReference type="Pfam" id="PF22178"/>
    </source>
</evidence>
<reference evidence="7 8" key="1">
    <citation type="submission" date="2017-12" db="EMBL/GenBank/DDBJ databases">
        <authorList>
            <person name="Hurst M.R.H."/>
        </authorList>
    </citation>
    <scope>NUCLEOTIDE SEQUENCE [LARGE SCALE GENOMIC DNA]</scope>
    <source>
        <strain evidence="7 8">BM15</strain>
    </source>
</reference>
<dbReference type="Gene3D" id="2.30.110.50">
    <property type="match status" value="1"/>
</dbReference>
<dbReference type="Gene3D" id="4.10.220.110">
    <property type="match status" value="1"/>
</dbReference>
<dbReference type="InterPro" id="IPR037026">
    <property type="entry name" value="Vgr_OB-fold_dom_sf"/>
</dbReference>
<protein>
    <submittedName>
        <fullName evidence="7">Type VI secretion system tip protein VgrG</fullName>
    </submittedName>
</protein>
<dbReference type="InterPro" id="IPR017847">
    <property type="entry name" value="T6SS_RhsGE_Vgr_subset"/>
</dbReference>
<sequence length="695" mass="77018">MNAPFSQTERLGRLTTSLGADVLSLLRFDGADHLNDLFEYRVEALAIRDDLDFDALIGTHATVEIEAHDQMRPFDGIVTSARWAGVGENGHRYDLTLRPWFWLAGRRRNQRIFHSKTVVQILNELLGEYAGLGDPALRVKLTRDYPLLEYTVQYRESDLDFARRQMERHGISFHFTHELGSHTLVLTDDALSHDSVGDRPFKRYDGHHHYEQEHFWDWAPERNLTTGAIRLTDYNFKTPTASMEADRTGDAAHEQGQIESYDYPGDYPAQGVGKLVAGLRAEQERGADRRNRAVGDCVSLSAGKRLTLAGDQVPGLGETYLCLSASHHFVSEAYGSGSTGSDGYAFTGSYTLMPDTAPMVPPRRTPVAVVQGPQTAMVVGEGEIDCDEYGRILVRFHWDLAGAFSMRCRVSQNWAGQGWGGMVIPRIGMEVVVEFLEGDPDKPLVTGNVFNGKNDAPYELPKHKTRSTFRTNSHNGKRTARGFNELRFEDQEGEEEIRVYAEKDFNTIVGNDEAKIVMRNYSELVRDNRLEETVGDSYHSVAGTLTFAVGNSGFFATSAMGLGMQQNKVSAAGESLQKLDKLGQRDGSFVLSCDGDKSETVQGNSIEIVGRQKISTIDGMQRQEITGNLDLTVGSSMHSLIRGRKNVVVDKKYTLTCGASSITLEPNGKITLNGIDIEINGESSVRVNGGRIDLN</sequence>
<dbReference type="InterPro" id="IPR050708">
    <property type="entry name" value="T6SS_VgrG/RHS"/>
</dbReference>
<dbReference type="Pfam" id="PF05954">
    <property type="entry name" value="Phage_GPD"/>
    <property type="match status" value="1"/>
</dbReference>
<comment type="subcellular location">
    <subcellularLocation>
        <location evidence="1">Secreted</location>
    </subcellularLocation>
</comment>
<dbReference type="SUPFAM" id="SSF69349">
    <property type="entry name" value="Phage fibre proteins"/>
    <property type="match status" value="2"/>
</dbReference>
<dbReference type="GO" id="GO:0005576">
    <property type="term" value="C:extracellular region"/>
    <property type="evidence" value="ECO:0007669"/>
    <property type="project" value="UniProtKB-SubCell"/>
</dbReference>
<dbReference type="Gene3D" id="2.40.50.230">
    <property type="entry name" value="Gp5 N-terminal domain"/>
    <property type="match status" value="1"/>
</dbReference>
<dbReference type="PANTHER" id="PTHR32305:SF15">
    <property type="entry name" value="PROTEIN RHSA-RELATED"/>
    <property type="match status" value="1"/>
</dbReference>
<accession>A0A2K9EMJ4</accession>
<dbReference type="Proteomes" id="UP000233742">
    <property type="component" value="Chromosome"/>
</dbReference>
<keyword evidence="8" id="KW-1185">Reference proteome</keyword>
<dbReference type="RefSeq" id="WP_101461317.1">
    <property type="nucleotide sequence ID" value="NZ_CP025408.1"/>
</dbReference>
<evidence type="ECO:0000256" key="4">
    <source>
        <dbReference type="SAM" id="MobiDB-lite"/>
    </source>
</evidence>
<organism evidence="7 8">
    <name type="scientific">Paracoccus tegillarcae</name>
    <dbReference type="NCBI Taxonomy" id="1529068"/>
    <lineage>
        <taxon>Bacteria</taxon>
        <taxon>Pseudomonadati</taxon>
        <taxon>Pseudomonadota</taxon>
        <taxon>Alphaproteobacteria</taxon>
        <taxon>Rhodobacterales</taxon>
        <taxon>Paracoccaceae</taxon>
        <taxon>Paracoccus</taxon>
    </lineage>
</organism>
<evidence type="ECO:0000259" key="5">
    <source>
        <dbReference type="Pfam" id="PF04717"/>
    </source>
</evidence>
<dbReference type="InterPro" id="IPR006531">
    <property type="entry name" value="Gp5/Vgr_OB"/>
</dbReference>
<evidence type="ECO:0000313" key="7">
    <source>
        <dbReference type="EMBL" id="AUH34657.1"/>
    </source>
</evidence>
<evidence type="ECO:0000256" key="3">
    <source>
        <dbReference type="ARBA" id="ARBA00022525"/>
    </source>
</evidence>
<proteinExistence type="inferred from homology"/>
<evidence type="ECO:0000313" key="8">
    <source>
        <dbReference type="Proteomes" id="UP000233742"/>
    </source>
</evidence>